<dbReference type="STRING" id="1563681.BFP71_09175"/>
<protein>
    <recommendedName>
        <fullName evidence="4">NIPSNAP domain-containing protein</fullName>
    </recommendedName>
</protein>
<evidence type="ECO:0000313" key="3">
    <source>
        <dbReference type="Proteomes" id="UP000095552"/>
    </source>
</evidence>
<gene>
    <name evidence="2" type="ORF">BFP71_09175</name>
</gene>
<evidence type="ECO:0008006" key="4">
    <source>
        <dbReference type="Google" id="ProtNLM"/>
    </source>
</evidence>
<sequence length="247" mass="28759">MKRYFFVILITALFTNCQAQQANDVYYKVITMRATPGKLLDLIDVIKADLKNYERAGIEKPYLMRHSQGDHWDLLLMYPIQDLSKHFSTTEMEKRRDNSATLDQGYGRPYYNMVSWQEESIVEGPSLKEFNARFSEFDYYHVEMFQALAGKQEELLRQREMENVYLTEIGRDTNLIFTKIFGGEVDIFTLGFYRDIKHFAESADIPIEKENVAAKKAGFESVFTIGSYLRSLLLEHHDTLAGALRND</sequence>
<organism evidence="2 3">
    <name type="scientific">Roseivirga misakiensis</name>
    <dbReference type="NCBI Taxonomy" id="1563681"/>
    <lineage>
        <taxon>Bacteria</taxon>
        <taxon>Pseudomonadati</taxon>
        <taxon>Bacteroidota</taxon>
        <taxon>Cytophagia</taxon>
        <taxon>Cytophagales</taxon>
        <taxon>Roseivirgaceae</taxon>
        <taxon>Roseivirga</taxon>
    </lineage>
</organism>
<evidence type="ECO:0000256" key="1">
    <source>
        <dbReference type="SAM" id="SignalP"/>
    </source>
</evidence>
<feature type="signal peptide" evidence="1">
    <location>
        <begin position="1"/>
        <end position="19"/>
    </location>
</feature>
<keyword evidence="1" id="KW-0732">Signal</keyword>
<accession>A0A1E5SKS8</accession>
<name>A0A1E5SKS8_9BACT</name>
<comment type="caution">
    <text evidence="2">The sequence shown here is derived from an EMBL/GenBank/DDBJ whole genome shotgun (WGS) entry which is preliminary data.</text>
</comment>
<keyword evidence="3" id="KW-1185">Reference proteome</keyword>
<evidence type="ECO:0000313" key="2">
    <source>
        <dbReference type="EMBL" id="OEJ99729.1"/>
    </source>
</evidence>
<dbReference type="Proteomes" id="UP000095552">
    <property type="component" value="Unassembled WGS sequence"/>
</dbReference>
<dbReference type="RefSeq" id="WP_069835191.1">
    <property type="nucleotide sequence ID" value="NZ_MDGQ01000005.1"/>
</dbReference>
<reference evidence="2 3" key="1">
    <citation type="submission" date="2016-08" db="EMBL/GenBank/DDBJ databases">
        <title>Draft genome of Fabibacter sp. strain SK-8.</title>
        <authorList>
            <person name="Wong S.-K."/>
            <person name="Hamasaki K."/>
            <person name="Yoshizawa S."/>
        </authorList>
    </citation>
    <scope>NUCLEOTIDE SEQUENCE [LARGE SCALE GENOMIC DNA]</scope>
    <source>
        <strain evidence="2 3">SK-8</strain>
    </source>
</reference>
<feature type="chain" id="PRO_5009185104" description="NIPSNAP domain-containing protein" evidence="1">
    <location>
        <begin position="20"/>
        <end position="247"/>
    </location>
</feature>
<proteinExistence type="predicted"/>
<dbReference type="AlphaFoldDB" id="A0A1E5SKS8"/>
<dbReference type="OrthoDB" id="976816at2"/>
<dbReference type="EMBL" id="MDGQ01000005">
    <property type="protein sequence ID" value="OEJ99729.1"/>
    <property type="molecule type" value="Genomic_DNA"/>
</dbReference>